<organism evidence="1">
    <name type="scientific">Arundo donax</name>
    <name type="common">Giant reed</name>
    <name type="synonym">Donax arundinaceus</name>
    <dbReference type="NCBI Taxonomy" id="35708"/>
    <lineage>
        <taxon>Eukaryota</taxon>
        <taxon>Viridiplantae</taxon>
        <taxon>Streptophyta</taxon>
        <taxon>Embryophyta</taxon>
        <taxon>Tracheophyta</taxon>
        <taxon>Spermatophyta</taxon>
        <taxon>Magnoliopsida</taxon>
        <taxon>Liliopsida</taxon>
        <taxon>Poales</taxon>
        <taxon>Poaceae</taxon>
        <taxon>PACMAD clade</taxon>
        <taxon>Arundinoideae</taxon>
        <taxon>Arundineae</taxon>
        <taxon>Arundo</taxon>
    </lineage>
</organism>
<evidence type="ECO:0000313" key="1">
    <source>
        <dbReference type="EMBL" id="JAD15936.1"/>
    </source>
</evidence>
<proteinExistence type="predicted"/>
<protein>
    <submittedName>
        <fullName evidence="1">Uncharacterized protein</fullName>
    </submittedName>
</protein>
<reference evidence="1" key="1">
    <citation type="submission" date="2014-09" db="EMBL/GenBank/DDBJ databases">
        <authorList>
            <person name="Magalhaes I.L.F."/>
            <person name="Oliveira U."/>
            <person name="Santos F.R."/>
            <person name="Vidigal T.H.D.A."/>
            <person name="Brescovit A.D."/>
            <person name="Santos A.J."/>
        </authorList>
    </citation>
    <scope>NUCLEOTIDE SEQUENCE</scope>
    <source>
        <tissue evidence="1">Shoot tissue taken approximately 20 cm above the soil surface</tissue>
    </source>
</reference>
<sequence>MQYFRRIKFCSLQIITTRICNHLF</sequence>
<name>A0A0A9U6M4_ARUDO</name>
<dbReference type="AlphaFoldDB" id="A0A0A9U6M4"/>
<dbReference type="EMBL" id="GBRH01281959">
    <property type="protein sequence ID" value="JAD15936.1"/>
    <property type="molecule type" value="Transcribed_RNA"/>
</dbReference>
<accession>A0A0A9U6M4</accession>
<reference evidence="1" key="2">
    <citation type="journal article" date="2015" name="Data Brief">
        <title>Shoot transcriptome of the giant reed, Arundo donax.</title>
        <authorList>
            <person name="Barrero R.A."/>
            <person name="Guerrero F.D."/>
            <person name="Moolhuijzen P."/>
            <person name="Goolsby J.A."/>
            <person name="Tidwell J."/>
            <person name="Bellgard S.E."/>
            <person name="Bellgard M.I."/>
        </authorList>
    </citation>
    <scope>NUCLEOTIDE SEQUENCE</scope>
    <source>
        <tissue evidence="1">Shoot tissue taken approximately 20 cm above the soil surface</tissue>
    </source>
</reference>